<name>A0A2T0MF31_9FLAO</name>
<organism evidence="1 2">
    <name type="scientific">Flagellimonas meridianipacifica</name>
    <dbReference type="NCBI Taxonomy" id="1080225"/>
    <lineage>
        <taxon>Bacteria</taxon>
        <taxon>Pseudomonadati</taxon>
        <taxon>Bacteroidota</taxon>
        <taxon>Flavobacteriia</taxon>
        <taxon>Flavobacteriales</taxon>
        <taxon>Flavobacteriaceae</taxon>
        <taxon>Flagellimonas</taxon>
    </lineage>
</organism>
<dbReference type="RefSeq" id="WP_106143176.1">
    <property type="nucleotide sequence ID" value="NZ_PVYX01000001.1"/>
</dbReference>
<protein>
    <submittedName>
        <fullName evidence="1">Uncharacterized protein</fullName>
    </submittedName>
</protein>
<dbReference type="OrthoDB" id="840060at2"/>
<accession>A0A2T0MF31</accession>
<keyword evidence="2" id="KW-1185">Reference proteome</keyword>
<reference evidence="1 2" key="1">
    <citation type="submission" date="2018-03" db="EMBL/GenBank/DDBJ databases">
        <title>Genomic Encyclopedia of Archaeal and Bacterial Type Strains, Phase II (KMG-II): from individual species to whole genera.</title>
        <authorList>
            <person name="Goeker M."/>
        </authorList>
    </citation>
    <scope>NUCLEOTIDE SEQUENCE [LARGE SCALE GENOMIC DNA]</scope>
    <source>
        <strain evidence="1 2">DSM 25027</strain>
    </source>
</reference>
<gene>
    <name evidence="1" type="ORF">CLV81_0170</name>
</gene>
<comment type="caution">
    <text evidence="1">The sequence shown here is derived from an EMBL/GenBank/DDBJ whole genome shotgun (WGS) entry which is preliminary data.</text>
</comment>
<sequence length="73" mass="8616">MKTLEYHETILKKVSFDKRLLRMELKKAVRNTTCSEQPALLEWCGEHLGEEYKKMAADFMENKSCAFEDNDNQ</sequence>
<dbReference type="AlphaFoldDB" id="A0A2T0MF31"/>
<dbReference type="EMBL" id="PVYX01000001">
    <property type="protein sequence ID" value="PRX56178.1"/>
    <property type="molecule type" value="Genomic_DNA"/>
</dbReference>
<dbReference type="Proteomes" id="UP000237640">
    <property type="component" value="Unassembled WGS sequence"/>
</dbReference>
<proteinExistence type="predicted"/>
<evidence type="ECO:0000313" key="2">
    <source>
        <dbReference type="Proteomes" id="UP000237640"/>
    </source>
</evidence>
<evidence type="ECO:0000313" key="1">
    <source>
        <dbReference type="EMBL" id="PRX56178.1"/>
    </source>
</evidence>